<evidence type="ECO:0000256" key="9">
    <source>
        <dbReference type="ARBA" id="ARBA00022840"/>
    </source>
</evidence>
<accession>A0A8X8KR53</accession>
<proteinExistence type="predicted"/>
<feature type="transmembrane region" description="Helical" evidence="13">
    <location>
        <begin position="219"/>
        <end position="237"/>
    </location>
</feature>
<keyword evidence="8" id="KW-0418">Kinase</keyword>
<evidence type="ECO:0000256" key="4">
    <source>
        <dbReference type="ARBA" id="ARBA00022553"/>
    </source>
</evidence>
<keyword evidence="11" id="KW-0902">Two-component regulatory system</keyword>
<evidence type="ECO:0000256" key="3">
    <source>
        <dbReference type="ARBA" id="ARBA00012438"/>
    </source>
</evidence>
<dbReference type="FunFam" id="3.30.565.10:FF:000010">
    <property type="entry name" value="Sensor histidine kinase RcsC"/>
    <property type="match status" value="1"/>
</dbReference>
<evidence type="ECO:0000259" key="14">
    <source>
        <dbReference type="PROSITE" id="PS50109"/>
    </source>
</evidence>
<sequence>MATCFQLAPPDDASFVAIIVLLGVAMVTLWVRRQNHFFGKDHFLLAHAAMIMWLGAALLELMSLSGDCKVFWAKMAWPGIVLTPTAWALFLLDYSYGRAPQPSRWKTALLIGGPLIVAVMVFTNPWHQAFYGPGTRLVATGLRMSVVYEHGPLFYVAAAYVYLFLMAGIVISAIGAIRAHRRYRMFFLGLLAITTVPMLGNLAYIAFGVTIFGFDPTPFLFSFILFMFTWMIFNNRLMDISAIAKDLLFYNTTDAILIFDATGRVAGANPEAKQLFRATLPTLGGDIRRVEHVGAVAAEVLNWQGNVAAQTLAIGARHFDLRITPIEKPLDRNHAIMGWVLSLIDVTERRFLAGALLAERDYLSKLMDTSMSGIFALDANGLFVFANSEAERILGITLSQVQGLRFDDPRWQIAPVGDDTQEHIDATLKVFLTNDEPARDWRFSFLRADGVRRILSINTAPITLPDSPARLVCAIADITEQERAAAALRLAVERAQAASRAKSQFLANMSHEIRTPLNGVLGMAEVLDRVVQDAEHKRMVTTIRRSGELLLAILNDVLDMSKIEAGKLDLEQVPFRPDTMAARIEELHAQRAEEKNIVLEVFTSGAPEVPRLGDPHRVMQILQNLVSNAIKFTNTGEVTVKFICPRGRPLVIEVKDTGIGMTPDQAARVFEEFEQADGSVTRRFGGTGLGMSIVRKLTQMMGGEVVLDTVLGQGTTVRVTLPLPEAGTA</sequence>
<dbReference type="PROSITE" id="PS50113">
    <property type="entry name" value="PAC"/>
    <property type="match status" value="1"/>
</dbReference>
<feature type="transmembrane region" description="Helical" evidence="13">
    <location>
        <begin position="13"/>
        <end position="31"/>
    </location>
</feature>
<dbReference type="Gene3D" id="3.30.450.20">
    <property type="entry name" value="PAS domain"/>
    <property type="match status" value="2"/>
</dbReference>
<dbReference type="Pfam" id="PF00512">
    <property type="entry name" value="HisKA"/>
    <property type="match status" value="1"/>
</dbReference>
<dbReference type="SMART" id="SM00388">
    <property type="entry name" value="HisKA"/>
    <property type="match status" value="1"/>
</dbReference>
<reference evidence="17" key="1">
    <citation type="submission" date="2020-05" db="EMBL/GenBank/DDBJ databases">
        <title>Fertoebacter nigrum gen. nov., sp. nov., a new member of the family Rhodobacteraceae.</title>
        <authorList>
            <person name="Szuroczki S."/>
            <person name="Abbaszade G."/>
            <person name="Buni D."/>
            <person name="Schumann P."/>
            <person name="Toth E."/>
        </authorList>
    </citation>
    <scope>NUCLEOTIDE SEQUENCE</scope>
    <source>
        <strain evidence="17">RG-N-1a</strain>
    </source>
</reference>
<evidence type="ECO:0000256" key="7">
    <source>
        <dbReference type="ARBA" id="ARBA00022741"/>
    </source>
</evidence>
<dbReference type="GO" id="GO:0000155">
    <property type="term" value="F:phosphorelay sensor kinase activity"/>
    <property type="evidence" value="ECO:0007669"/>
    <property type="project" value="InterPro"/>
</dbReference>
<evidence type="ECO:0000259" key="15">
    <source>
        <dbReference type="PROSITE" id="PS50112"/>
    </source>
</evidence>
<evidence type="ECO:0000256" key="1">
    <source>
        <dbReference type="ARBA" id="ARBA00000085"/>
    </source>
</evidence>
<dbReference type="GO" id="GO:0006355">
    <property type="term" value="P:regulation of DNA-templated transcription"/>
    <property type="evidence" value="ECO:0007669"/>
    <property type="project" value="InterPro"/>
</dbReference>
<evidence type="ECO:0000256" key="11">
    <source>
        <dbReference type="ARBA" id="ARBA00023012"/>
    </source>
</evidence>
<feature type="transmembrane region" description="Helical" evidence="13">
    <location>
        <begin position="186"/>
        <end position="207"/>
    </location>
</feature>
<dbReference type="FunFam" id="1.10.287.130:FF:000004">
    <property type="entry name" value="Ethylene receptor 1"/>
    <property type="match status" value="1"/>
</dbReference>
<dbReference type="SUPFAM" id="SSF55785">
    <property type="entry name" value="PYP-like sensor domain (PAS domain)"/>
    <property type="match status" value="1"/>
</dbReference>
<dbReference type="InterPro" id="IPR000700">
    <property type="entry name" value="PAS-assoc_C"/>
</dbReference>
<comment type="caution">
    <text evidence="17">The sequence shown here is derived from an EMBL/GenBank/DDBJ whole genome shotgun (WGS) entry which is preliminary data.</text>
</comment>
<dbReference type="RefSeq" id="WP_174539765.1">
    <property type="nucleotide sequence ID" value="NZ_WHUT02000005.1"/>
</dbReference>
<keyword evidence="10 13" id="KW-1133">Transmembrane helix</keyword>
<feature type="transmembrane region" description="Helical" evidence="13">
    <location>
        <begin position="43"/>
        <end position="64"/>
    </location>
</feature>
<protein>
    <recommendedName>
        <fullName evidence="3">histidine kinase</fullName>
        <ecNumber evidence="3">2.7.13.3</ecNumber>
    </recommendedName>
</protein>
<dbReference type="SUPFAM" id="SSF47384">
    <property type="entry name" value="Homodimeric domain of signal transducing histidine kinase"/>
    <property type="match status" value="1"/>
</dbReference>
<dbReference type="InterPro" id="IPR004358">
    <property type="entry name" value="Sig_transdc_His_kin-like_C"/>
</dbReference>
<dbReference type="InterPro" id="IPR005467">
    <property type="entry name" value="His_kinase_dom"/>
</dbReference>
<organism evidence="17 18">
    <name type="scientific">Fertoeibacter niger</name>
    <dbReference type="NCBI Taxonomy" id="2656921"/>
    <lineage>
        <taxon>Bacteria</taxon>
        <taxon>Pseudomonadati</taxon>
        <taxon>Pseudomonadota</taxon>
        <taxon>Alphaproteobacteria</taxon>
        <taxon>Rhodobacterales</taxon>
        <taxon>Paracoccaceae</taxon>
        <taxon>Fertoeibacter</taxon>
    </lineage>
</organism>
<feature type="transmembrane region" description="Helical" evidence="13">
    <location>
        <begin position="76"/>
        <end position="96"/>
    </location>
</feature>
<keyword evidence="6 13" id="KW-0812">Transmembrane</keyword>
<dbReference type="Pfam" id="PF02518">
    <property type="entry name" value="HATPase_c"/>
    <property type="match status" value="1"/>
</dbReference>
<feature type="domain" description="Histidine kinase" evidence="14">
    <location>
        <begin position="508"/>
        <end position="725"/>
    </location>
</feature>
<evidence type="ECO:0000256" key="2">
    <source>
        <dbReference type="ARBA" id="ARBA00004370"/>
    </source>
</evidence>
<evidence type="ECO:0000256" key="8">
    <source>
        <dbReference type="ARBA" id="ARBA00022777"/>
    </source>
</evidence>
<dbReference type="PRINTS" id="PR00344">
    <property type="entry name" value="BCTRLSENSOR"/>
</dbReference>
<keyword evidence="7" id="KW-0547">Nucleotide-binding</keyword>
<dbReference type="CDD" id="cd00082">
    <property type="entry name" value="HisKA"/>
    <property type="match status" value="1"/>
</dbReference>
<dbReference type="NCBIfam" id="TIGR00229">
    <property type="entry name" value="sensory_box"/>
    <property type="match status" value="1"/>
</dbReference>
<gene>
    <name evidence="17" type="ORF">GEU84_010565</name>
</gene>
<dbReference type="InterPro" id="IPR035965">
    <property type="entry name" value="PAS-like_dom_sf"/>
</dbReference>
<comment type="catalytic activity">
    <reaction evidence="1">
        <text>ATP + protein L-histidine = ADP + protein N-phospho-L-histidine.</text>
        <dbReference type="EC" id="2.7.13.3"/>
    </reaction>
</comment>
<evidence type="ECO:0000313" key="17">
    <source>
        <dbReference type="EMBL" id="NUB44827.1"/>
    </source>
</evidence>
<feature type="domain" description="PAS" evidence="15">
    <location>
        <begin position="359"/>
        <end position="403"/>
    </location>
</feature>
<dbReference type="GO" id="GO:0016020">
    <property type="term" value="C:membrane"/>
    <property type="evidence" value="ECO:0007669"/>
    <property type="project" value="UniProtKB-SubCell"/>
</dbReference>
<dbReference type="Proteomes" id="UP000484076">
    <property type="component" value="Unassembled WGS sequence"/>
</dbReference>
<dbReference type="InterPro" id="IPR000014">
    <property type="entry name" value="PAS"/>
</dbReference>
<dbReference type="Gene3D" id="3.30.565.10">
    <property type="entry name" value="Histidine kinase-like ATPase, C-terminal domain"/>
    <property type="match status" value="1"/>
</dbReference>
<evidence type="ECO:0000256" key="5">
    <source>
        <dbReference type="ARBA" id="ARBA00022679"/>
    </source>
</evidence>
<evidence type="ECO:0000256" key="12">
    <source>
        <dbReference type="ARBA" id="ARBA00023136"/>
    </source>
</evidence>
<dbReference type="Pfam" id="PF00989">
    <property type="entry name" value="PAS"/>
    <property type="match status" value="1"/>
</dbReference>
<dbReference type="InterPro" id="IPR031621">
    <property type="entry name" value="HisKA_7TM"/>
</dbReference>
<dbReference type="PROSITE" id="PS50109">
    <property type="entry name" value="HIS_KIN"/>
    <property type="match status" value="1"/>
</dbReference>
<dbReference type="PANTHER" id="PTHR43047">
    <property type="entry name" value="TWO-COMPONENT HISTIDINE PROTEIN KINASE"/>
    <property type="match status" value="1"/>
</dbReference>
<dbReference type="InterPro" id="IPR003661">
    <property type="entry name" value="HisK_dim/P_dom"/>
</dbReference>
<dbReference type="InterPro" id="IPR013767">
    <property type="entry name" value="PAS_fold"/>
</dbReference>
<dbReference type="CDD" id="cd16922">
    <property type="entry name" value="HATPase_EvgS-ArcB-TorS-like"/>
    <property type="match status" value="1"/>
</dbReference>
<keyword evidence="4" id="KW-0597">Phosphoprotein</keyword>
<evidence type="ECO:0000259" key="16">
    <source>
        <dbReference type="PROSITE" id="PS50113"/>
    </source>
</evidence>
<name>A0A8X8KR53_9RHOB</name>
<dbReference type="PROSITE" id="PS50112">
    <property type="entry name" value="PAS"/>
    <property type="match status" value="1"/>
</dbReference>
<evidence type="ECO:0000256" key="6">
    <source>
        <dbReference type="ARBA" id="ARBA00022692"/>
    </source>
</evidence>
<dbReference type="InterPro" id="IPR036097">
    <property type="entry name" value="HisK_dim/P_sf"/>
</dbReference>
<dbReference type="InterPro" id="IPR036890">
    <property type="entry name" value="HATPase_C_sf"/>
</dbReference>
<keyword evidence="18" id="KW-1185">Reference proteome</keyword>
<evidence type="ECO:0000256" key="13">
    <source>
        <dbReference type="SAM" id="Phobius"/>
    </source>
</evidence>
<feature type="transmembrane region" description="Helical" evidence="13">
    <location>
        <begin position="153"/>
        <end position="174"/>
    </location>
</feature>
<dbReference type="AlphaFoldDB" id="A0A8X8KR53"/>
<evidence type="ECO:0000256" key="10">
    <source>
        <dbReference type="ARBA" id="ARBA00022989"/>
    </source>
</evidence>
<keyword evidence="9" id="KW-0067">ATP-binding</keyword>
<dbReference type="EMBL" id="WHUT02000005">
    <property type="protein sequence ID" value="NUB44827.1"/>
    <property type="molecule type" value="Genomic_DNA"/>
</dbReference>
<feature type="transmembrane region" description="Helical" evidence="13">
    <location>
        <begin position="108"/>
        <end position="127"/>
    </location>
</feature>
<keyword evidence="12 13" id="KW-0472">Membrane</keyword>
<dbReference type="SUPFAM" id="SSF55874">
    <property type="entry name" value="ATPase domain of HSP90 chaperone/DNA topoisomerase II/histidine kinase"/>
    <property type="match status" value="1"/>
</dbReference>
<dbReference type="CDD" id="cd00130">
    <property type="entry name" value="PAS"/>
    <property type="match status" value="1"/>
</dbReference>
<dbReference type="Pfam" id="PF16927">
    <property type="entry name" value="HisKA_7TM"/>
    <property type="match status" value="1"/>
</dbReference>
<feature type="domain" description="PAC" evidence="16">
    <location>
        <begin position="439"/>
        <end position="490"/>
    </location>
</feature>
<dbReference type="Gene3D" id="1.10.287.130">
    <property type="match status" value="1"/>
</dbReference>
<evidence type="ECO:0000313" key="18">
    <source>
        <dbReference type="Proteomes" id="UP000484076"/>
    </source>
</evidence>
<dbReference type="SMART" id="SM00091">
    <property type="entry name" value="PAS"/>
    <property type="match status" value="2"/>
</dbReference>
<dbReference type="SMART" id="SM00387">
    <property type="entry name" value="HATPase_c"/>
    <property type="match status" value="1"/>
</dbReference>
<keyword evidence="5" id="KW-0808">Transferase</keyword>
<comment type="subcellular location">
    <subcellularLocation>
        <location evidence="2">Membrane</location>
    </subcellularLocation>
</comment>
<dbReference type="GO" id="GO:0005524">
    <property type="term" value="F:ATP binding"/>
    <property type="evidence" value="ECO:0007669"/>
    <property type="project" value="UniProtKB-KW"/>
</dbReference>
<dbReference type="InterPro" id="IPR003594">
    <property type="entry name" value="HATPase_dom"/>
</dbReference>
<dbReference type="EC" id="2.7.13.3" evidence="3"/>